<sequence length="215" mass="23600">MLDHAPRLAPNLLATRHFLSGTLGPQVREDLDDAVNLAKNWGGEECKKALEWIDAYRQLMTVDIPPLLISLSQSVTKASNRELDSLLRPLVPPIKRPSMPGLASTALKLTAAVEPGDPAFWDSFNRDSSGQGFESGVEAPARQPAAPLGFELPYRRDGSKTEFGFEQATVTLVGMRRPAYVRHILKISSELGSEETRIQPGEWADVAYRHGLLDG</sequence>
<gene>
    <name evidence="1" type="ORF">M427DRAFT_358174</name>
</gene>
<keyword evidence="2" id="KW-1185">Reference proteome</keyword>
<proteinExistence type="predicted"/>
<dbReference type="AlphaFoldDB" id="A0A139AAG3"/>
<dbReference type="Proteomes" id="UP000070544">
    <property type="component" value="Unassembled WGS sequence"/>
</dbReference>
<dbReference type="EMBL" id="KQ965773">
    <property type="protein sequence ID" value="KXS13842.1"/>
    <property type="molecule type" value="Genomic_DNA"/>
</dbReference>
<evidence type="ECO:0000313" key="2">
    <source>
        <dbReference type="Proteomes" id="UP000070544"/>
    </source>
</evidence>
<evidence type="ECO:0000313" key="1">
    <source>
        <dbReference type="EMBL" id="KXS13842.1"/>
    </source>
</evidence>
<reference evidence="1 2" key="1">
    <citation type="journal article" date="2015" name="Genome Biol. Evol.">
        <title>Phylogenomic analyses indicate that early fungi evolved digesting cell walls of algal ancestors of land plants.</title>
        <authorList>
            <person name="Chang Y."/>
            <person name="Wang S."/>
            <person name="Sekimoto S."/>
            <person name="Aerts A.L."/>
            <person name="Choi C."/>
            <person name="Clum A."/>
            <person name="LaButti K.M."/>
            <person name="Lindquist E.A."/>
            <person name="Yee Ngan C."/>
            <person name="Ohm R.A."/>
            <person name="Salamov A.A."/>
            <person name="Grigoriev I.V."/>
            <person name="Spatafora J.W."/>
            <person name="Berbee M.L."/>
        </authorList>
    </citation>
    <scope>NUCLEOTIDE SEQUENCE [LARGE SCALE GENOMIC DNA]</scope>
    <source>
        <strain evidence="1 2">JEL478</strain>
    </source>
</reference>
<accession>A0A139AAG3</accession>
<protein>
    <submittedName>
        <fullName evidence="1">Uncharacterized protein</fullName>
    </submittedName>
</protein>
<organism evidence="1 2">
    <name type="scientific">Gonapodya prolifera (strain JEL478)</name>
    <name type="common">Monoblepharis prolifera</name>
    <dbReference type="NCBI Taxonomy" id="1344416"/>
    <lineage>
        <taxon>Eukaryota</taxon>
        <taxon>Fungi</taxon>
        <taxon>Fungi incertae sedis</taxon>
        <taxon>Chytridiomycota</taxon>
        <taxon>Chytridiomycota incertae sedis</taxon>
        <taxon>Monoblepharidomycetes</taxon>
        <taxon>Monoblepharidales</taxon>
        <taxon>Gonapodyaceae</taxon>
        <taxon>Gonapodya</taxon>
    </lineage>
</organism>
<name>A0A139AAG3_GONPJ</name>